<dbReference type="InterPro" id="IPR036390">
    <property type="entry name" value="WH_DNA-bd_sf"/>
</dbReference>
<dbReference type="InterPro" id="IPR036388">
    <property type="entry name" value="WH-like_DNA-bd_sf"/>
</dbReference>
<comment type="caution">
    <text evidence="5">The sequence shown here is derived from an EMBL/GenBank/DDBJ whole genome shotgun (WGS) entry which is preliminary data.</text>
</comment>
<evidence type="ECO:0000259" key="4">
    <source>
        <dbReference type="PROSITE" id="PS50949"/>
    </source>
</evidence>
<dbReference type="GO" id="GO:0003700">
    <property type="term" value="F:DNA-binding transcription factor activity"/>
    <property type="evidence" value="ECO:0007669"/>
    <property type="project" value="InterPro"/>
</dbReference>
<dbReference type="STRING" id="52694.ACWI_35370"/>
<evidence type="ECO:0000313" key="6">
    <source>
        <dbReference type="Proteomes" id="UP000176244"/>
    </source>
</evidence>
<dbReference type="AlphaFoldDB" id="A0A1F2PC61"/>
<dbReference type="RefSeq" id="WP_070372764.1">
    <property type="nucleotide sequence ID" value="NZ_JBCFAW010000001.1"/>
</dbReference>
<evidence type="ECO:0000313" key="5">
    <source>
        <dbReference type="EMBL" id="OFV68999.1"/>
    </source>
</evidence>
<dbReference type="SUPFAM" id="SSF46785">
    <property type="entry name" value="Winged helix' DNA-binding domain"/>
    <property type="match status" value="1"/>
</dbReference>
<evidence type="ECO:0000256" key="2">
    <source>
        <dbReference type="ARBA" id="ARBA00023125"/>
    </source>
</evidence>
<feature type="domain" description="HTH gntR-type" evidence="4">
    <location>
        <begin position="3"/>
        <end position="71"/>
    </location>
</feature>
<accession>A0A1F2PC61</accession>
<dbReference type="Pfam" id="PF00392">
    <property type="entry name" value="GntR"/>
    <property type="match status" value="1"/>
</dbReference>
<name>A0A1F2PC61_9FIRM</name>
<dbReference type="PANTHER" id="PTHR44846">
    <property type="entry name" value="MANNOSYL-D-GLYCERATE TRANSPORT/METABOLISM SYSTEM REPRESSOR MNGR-RELATED"/>
    <property type="match status" value="1"/>
</dbReference>
<dbReference type="GO" id="GO:0003677">
    <property type="term" value="F:DNA binding"/>
    <property type="evidence" value="ECO:0007669"/>
    <property type="project" value="UniProtKB-KW"/>
</dbReference>
<dbReference type="InterPro" id="IPR000524">
    <property type="entry name" value="Tscrpt_reg_HTH_GntR"/>
</dbReference>
<protein>
    <submittedName>
        <fullName evidence="5">Putative HTH-type transcriptional regulator YurK</fullName>
    </submittedName>
</protein>
<organism evidence="5 6">
    <name type="scientific">Acetobacterium wieringae</name>
    <dbReference type="NCBI Taxonomy" id="52694"/>
    <lineage>
        <taxon>Bacteria</taxon>
        <taxon>Bacillati</taxon>
        <taxon>Bacillota</taxon>
        <taxon>Clostridia</taxon>
        <taxon>Eubacteriales</taxon>
        <taxon>Eubacteriaceae</taxon>
        <taxon>Acetobacterium</taxon>
    </lineage>
</organism>
<dbReference type="CDD" id="cd07377">
    <property type="entry name" value="WHTH_GntR"/>
    <property type="match status" value="1"/>
</dbReference>
<reference evidence="5 6" key="1">
    <citation type="submission" date="2015-09" db="EMBL/GenBank/DDBJ databases">
        <title>Genome sequence of Acetobacterium wieringae DSM 1911.</title>
        <authorList>
            <person name="Poehlein A."/>
            <person name="Bengelsdorf F.R."/>
            <person name="Schiel-Bengelsdorf B."/>
            <person name="Duerre P."/>
            <person name="Daniel R."/>
        </authorList>
    </citation>
    <scope>NUCLEOTIDE SEQUENCE [LARGE SCALE GENOMIC DNA]</scope>
    <source>
        <strain evidence="5 6">DSM 1911</strain>
    </source>
</reference>
<dbReference type="InterPro" id="IPR050679">
    <property type="entry name" value="Bact_HTH_transcr_reg"/>
</dbReference>
<evidence type="ECO:0000256" key="1">
    <source>
        <dbReference type="ARBA" id="ARBA00023015"/>
    </source>
</evidence>
<dbReference type="Gene3D" id="1.10.10.10">
    <property type="entry name" value="Winged helix-like DNA-binding domain superfamily/Winged helix DNA-binding domain"/>
    <property type="match status" value="1"/>
</dbReference>
<gene>
    <name evidence="5" type="primary">yurK</name>
    <name evidence="5" type="ORF">ACWI_35370</name>
</gene>
<dbReference type="OrthoDB" id="9802328at2"/>
<keyword evidence="3" id="KW-0804">Transcription</keyword>
<dbReference type="SMART" id="SM00345">
    <property type="entry name" value="HTH_GNTR"/>
    <property type="match status" value="1"/>
</dbReference>
<keyword evidence="1" id="KW-0805">Transcription regulation</keyword>
<dbReference type="EMBL" id="LKEU01000050">
    <property type="protein sequence ID" value="OFV68999.1"/>
    <property type="molecule type" value="Genomic_DNA"/>
</dbReference>
<sequence>MKVKIYERIVNDILSEIRSGSLKPNEKLPTNQELAEKYNTSGVTVRKSLATLVNKGYLVSIERVGTFVKEREKDLFLVNFSLEGNINEEITDIQTEDILISMTKLKGERRELKTLEIRRMYFSDAMPVGYSIDSLFLTGRYLSAGIEKKAEKNIAIMHRIFNSFEVKKSIEVTMDYPNKYISNRLLIDENMPMFCINIFFSTITDHPIGKRTLYVLGENIELNGKSFYE</sequence>
<proteinExistence type="predicted"/>
<keyword evidence="2" id="KW-0238">DNA-binding</keyword>
<dbReference type="PROSITE" id="PS50949">
    <property type="entry name" value="HTH_GNTR"/>
    <property type="match status" value="1"/>
</dbReference>
<dbReference type="Proteomes" id="UP000176244">
    <property type="component" value="Unassembled WGS sequence"/>
</dbReference>
<evidence type="ECO:0000256" key="3">
    <source>
        <dbReference type="ARBA" id="ARBA00023163"/>
    </source>
</evidence>